<dbReference type="InterPro" id="IPR013216">
    <property type="entry name" value="Methyltransf_11"/>
</dbReference>
<dbReference type="GO" id="GO:0008757">
    <property type="term" value="F:S-adenosylmethionine-dependent methyltransferase activity"/>
    <property type="evidence" value="ECO:0007669"/>
    <property type="project" value="InterPro"/>
</dbReference>
<reference evidence="3" key="1">
    <citation type="submission" date="2020-02" db="EMBL/GenBank/DDBJ databases">
        <authorList>
            <person name="Meier V. D."/>
        </authorList>
    </citation>
    <scope>NUCLEOTIDE SEQUENCE</scope>
    <source>
        <strain evidence="3">AVDCRST_MAG55</strain>
    </source>
</reference>
<feature type="domain" description="Methyltransferase type 11" evidence="2">
    <location>
        <begin position="5"/>
        <end position="85"/>
    </location>
</feature>
<sequence>MIPPARRGYRVLCVELGANLAAIARGKLADHPDARVLASSFEGWPLATLEGAFDLVVSATAFHWADPSVRYRKSARALRSEGSLALIWNTHDPEGSSEGFAEALDDVHRRTAPELAPERRPLRLDREPDKAGEIGRSGYFGRPEEHRYRFGVAHESGSYPRLLGTHSSHRALEGRTRQRLFAAVAQPIDEGTGAAASSRDTAASSTSPAGSNAGVGRHMRRGLYDEVWSLTSENYEQAMFAEHPVHAPCVLVGHAPGGVLRRDAGPALRAYGEPVLRQLPIKGHCGYAVGTGHVPVGEISVACNSQLRETDVSFLGLSPCAAHQAAAQVSAQTLSPRRSTLF</sequence>
<protein>
    <recommendedName>
        <fullName evidence="2">Methyltransferase type 11 domain-containing protein</fullName>
    </recommendedName>
</protein>
<dbReference type="SUPFAM" id="SSF53335">
    <property type="entry name" value="S-adenosyl-L-methionine-dependent methyltransferases"/>
    <property type="match status" value="1"/>
</dbReference>
<dbReference type="Pfam" id="PF08241">
    <property type="entry name" value="Methyltransf_11"/>
    <property type="match status" value="1"/>
</dbReference>
<feature type="region of interest" description="Disordered" evidence="1">
    <location>
        <begin position="191"/>
        <end position="216"/>
    </location>
</feature>
<evidence type="ECO:0000313" key="3">
    <source>
        <dbReference type="EMBL" id="CAA9410563.1"/>
    </source>
</evidence>
<evidence type="ECO:0000256" key="1">
    <source>
        <dbReference type="SAM" id="MobiDB-lite"/>
    </source>
</evidence>
<dbReference type="Gene3D" id="3.40.50.150">
    <property type="entry name" value="Vaccinia Virus protein VP39"/>
    <property type="match status" value="1"/>
</dbReference>
<organism evidence="3">
    <name type="scientific">uncultured Rubrobacteraceae bacterium</name>
    <dbReference type="NCBI Taxonomy" id="349277"/>
    <lineage>
        <taxon>Bacteria</taxon>
        <taxon>Bacillati</taxon>
        <taxon>Actinomycetota</taxon>
        <taxon>Rubrobacteria</taxon>
        <taxon>Rubrobacterales</taxon>
        <taxon>Rubrobacteraceae</taxon>
        <taxon>environmental samples</taxon>
    </lineage>
</organism>
<dbReference type="InterPro" id="IPR029063">
    <property type="entry name" value="SAM-dependent_MTases_sf"/>
</dbReference>
<gene>
    <name evidence="3" type="ORF">AVDCRST_MAG55-1315</name>
</gene>
<proteinExistence type="predicted"/>
<name>A0A6J4PDP1_9ACTN</name>
<feature type="compositionally biased region" description="Low complexity" evidence="1">
    <location>
        <begin position="192"/>
        <end position="209"/>
    </location>
</feature>
<dbReference type="AlphaFoldDB" id="A0A6J4PDP1"/>
<dbReference type="EMBL" id="CADCUZ010000052">
    <property type="protein sequence ID" value="CAA9410563.1"/>
    <property type="molecule type" value="Genomic_DNA"/>
</dbReference>
<dbReference type="CDD" id="cd02440">
    <property type="entry name" value="AdoMet_MTases"/>
    <property type="match status" value="1"/>
</dbReference>
<evidence type="ECO:0000259" key="2">
    <source>
        <dbReference type="Pfam" id="PF08241"/>
    </source>
</evidence>
<accession>A0A6J4PDP1</accession>